<dbReference type="Proteomes" id="UP000265618">
    <property type="component" value="Unassembled WGS sequence"/>
</dbReference>
<dbReference type="InterPro" id="IPR025697">
    <property type="entry name" value="CLU_dom"/>
</dbReference>
<gene>
    <name evidence="2" type="ORF">KIPB_013439</name>
</gene>
<feature type="domain" description="Clu" evidence="1">
    <location>
        <begin position="101"/>
        <end position="273"/>
    </location>
</feature>
<dbReference type="Pfam" id="PF13236">
    <property type="entry name" value="CLU"/>
    <property type="match status" value="1"/>
</dbReference>
<name>A0A9K3D9H3_9EUKA</name>
<feature type="non-terminal residue" evidence="2">
    <location>
        <position position="1"/>
    </location>
</feature>
<feature type="non-terminal residue" evidence="2">
    <location>
        <position position="273"/>
    </location>
</feature>
<comment type="caution">
    <text evidence="2">The sequence shown here is derived from an EMBL/GenBank/DDBJ whole genome shotgun (WGS) entry which is preliminary data.</text>
</comment>
<keyword evidence="3" id="KW-1185">Reference proteome</keyword>
<accession>A0A9K3D9H3</accession>
<dbReference type="EMBL" id="BDIP01006380">
    <property type="protein sequence ID" value="GIQ90591.1"/>
    <property type="molecule type" value="Genomic_DNA"/>
</dbReference>
<dbReference type="AlphaFoldDB" id="A0A9K3D9H3"/>
<protein>
    <recommendedName>
        <fullName evidence="1">Clu domain-containing protein</fullName>
    </recommendedName>
</protein>
<evidence type="ECO:0000313" key="2">
    <source>
        <dbReference type="EMBL" id="GIQ90591.1"/>
    </source>
</evidence>
<dbReference type="InterPro" id="IPR029071">
    <property type="entry name" value="Ubiquitin-like_domsf"/>
</dbReference>
<reference evidence="2 3" key="1">
    <citation type="journal article" date="2018" name="PLoS ONE">
        <title>The draft genome of Kipferlia bialata reveals reductive genome evolution in fornicate parasites.</title>
        <authorList>
            <person name="Tanifuji G."/>
            <person name="Takabayashi S."/>
            <person name="Kume K."/>
            <person name="Takagi M."/>
            <person name="Nakayama T."/>
            <person name="Kamikawa R."/>
            <person name="Inagaki Y."/>
            <person name="Hashimoto T."/>
        </authorList>
    </citation>
    <scope>NUCLEOTIDE SEQUENCE [LARGE SCALE GENOMIC DNA]</scope>
    <source>
        <strain evidence="2">NY0173</strain>
    </source>
</reference>
<evidence type="ECO:0000259" key="1">
    <source>
        <dbReference type="PROSITE" id="PS51823"/>
    </source>
</evidence>
<sequence>DDVRLCDPDHTSVRVVFHVEGYDCVCFRFHVSKSACSVIDLKLEIAQHFEATFAQLHLYYRGQVLSDESSIPELPEWQDNGLMRLFTDAPLPLVQTQPLPKLEEASLYDVAQTQMNEAMSSDSQTPAFVNYAARQRDINISINSQGLRRVDAEKMSSALIDQFSKQAISVVEAIAKGSVDAVDLQGLYGGGNDSYVKDGIVVRRVGGWMLGKTSIGDGDAAFEYAALEMSSLTYLESCSHQIDGITVPISASVDFMGERYLCHALVPVVAGKL</sequence>
<dbReference type="PROSITE" id="PS51823">
    <property type="entry name" value="CLU"/>
    <property type="match status" value="1"/>
</dbReference>
<organism evidence="2 3">
    <name type="scientific">Kipferlia bialata</name>
    <dbReference type="NCBI Taxonomy" id="797122"/>
    <lineage>
        <taxon>Eukaryota</taxon>
        <taxon>Metamonada</taxon>
        <taxon>Carpediemonas-like organisms</taxon>
        <taxon>Kipferlia</taxon>
    </lineage>
</organism>
<dbReference type="SUPFAM" id="SSF54236">
    <property type="entry name" value="Ubiquitin-like"/>
    <property type="match status" value="1"/>
</dbReference>
<proteinExistence type="predicted"/>
<evidence type="ECO:0000313" key="3">
    <source>
        <dbReference type="Proteomes" id="UP000265618"/>
    </source>
</evidence>